<dbReference type="EMBL" id="PFVR01000011">
    <property type="protein sequence ID" value="PJA84885.1"/>
    <property type="molecule type" value="Genomic_DNA"/>
</dbReference>
<feature type="transmembrane region" description="Helical" evidence="1">
    <location>
        <begin position="117"/>
        <end position="138"/>
    </location>
</feature>
<feature type="transmembrane region" description="Helical" evidence="1">
    <location>
        <begin position="83"/>
        <end position="102"/>
    </location>
</feature>
<keyword evidence="1" id="KW-0472">Membrane</keyword>
<dbReference type="Proteomes" id="UP000231034">
    <property type="component" value="Unassembled WGS sequence"/>
</dbReference>
<dbReference type="AlphaFoldDB" id="A0A2M7Z5T4"/>
<reference evidence="3" key="1">
    <citation type="submission" date="2017-09" db="EMBL/GenBank/DDBJ databases">
        <title>Depth-based differentiation of microbial function through sediment-hosted aquifers and enrichment of novel symbionts in the deep terrestrial subsurface.</title>
        <authorList>
            <person name="Probst A.J."/>
            <person name="Ladd B."/>
            <person name="Jarett J.K."/>
            <person name="Geller-Mcgrath D.E."/>
            <person name="Sieber C.M.K."/>
            <person name="Emerson J.B."/>
            <person name="Anantharaman K."/>
            <person name="Thomas B.C."/>
            <person name="Malmstrom R."/>
            <person name="Stieglmeier M."/>
            <person name="Klingl A."/>
            <person name="Woyke T."/>
            <person name="Ryan C.M."/>
            <person name="Banfield J.F."/>
        </authorList>
    </citation>
    <scope>NUCLEOTIDE SEQUENCE [LARGE SCALE GENOMIC DNA]</scope>
</reference>
<sequence>MLEKLEDIKHPPSLSENIPENIKEYLTDEEGVLYSGEEVIVDGEKGFSFAVTNKRIIFAKKKKIHEMRHRLISSISWERKRRFPLWLIVIGIVCIIGGIIQLKEFIETPYSYYSEESLKWCLTGIIIGIPFILLPLLFQQEHLVFYSSGRTMKITGKKEILEKLMKVALKILKSEKI</sequence>
<evidence type="ECO:0000313" key="3">
    <source>
        <dbReference type="Proteomes" id="UP000231034"/>
    </source>
</evidence>
<comment type="caution">
    <text evidence="2">The sequence shown here is derived from an EMBL/GenBank/DDBJ whole genome shotgun (WGS) entry which is preliminary data.</text>
</comment>
<organism evidence="2 3">
    <name type="scientific">Candidatus Nealsonbacteria bacterium CG_4_9_14_3_um_filter_37_13</name>
    <dbReference type="NCBI Taxonomy" id="1974695"/>
    <lineage>
        <taxon>Bacteria</taxon>
        <taxon>Candidatus Nealsoniibacteriota</taxon>
    </lineage>
</organism>
<protein>
    <submittedName>
        <fullName evidence="2">Uncharacterized protein</fullName>
    </submittedName>
</protein>
<keyword evidence="1" id="KW-0812">Transmembrane</keyword>
<gene>
    <name evidence="2" type="ORF">CO145_00375</name>
</gene>
<evidence type="ECO:0000256" key="1">
    <source>
        <dbReference type="SAM" id="Phobius"/>
    </source>
</evidence>
<accession>A0A2M7Z5T4</accession>
<proteinExistence type="predicted"/>
<evidence type="ECO:0000313" key="2">
    <source>
        <dbReference type="EMBL" id="PJA84885.1"/>
    </source>
</evidence>
<name>A0A2M7Z5T4_9BACT</name>
<keyword evidence="1" id="KW-1133">Transmembrane helix</keyword>